<dbReference type="EMBL" id="BAAAGF010000003">
    <property type="protein sequence ID" value="GAA0745233.1"/>
    <property type="molecule type" value="Genomic_DNA"/>
</dbReference>
<keyword evidence="2" id="KW-1185">Reference proteome</keyword>
<dbReference type="Proteomes" id="UP001500736">
    <property type="component" value="Unassembled WGS sequence"/>
</dbReference>
<comment type="caution">
    <text evidence="1">The sequence shown here is derived from an EMBL/GenBank/DDBJ whole genome shotgun (WGS) entry which is preliminary data.</text>
</comment>
<protein>
    <submittedName>
        <fullName evidence="1">Uncharacterized protein</fullName>
    </submittedName>
</protein>
<accession>A0ABN1JRH5</accession>
<organism evidence="1 2">
    <name type="scientific">Gaetbulibacter jejuensis</name>
    <dbReference type="NCBI Taxonomy" id="584607"/>
    <lineage>
        <taxon>Bacteria</taxon>
        <taxon>Pseudomonadati</taxon>
        <taxon>Bacteroidota</taxon>
        <taxon>Flavobacteriia</taxon>
        <taxon>Flavobacteriales</taxon>
        <taxon>Flavobacteriaceae</taxon>
        <taxon>Gaetbulibacter</taxon>
    </lineage>
</organism>
<sequence>MIYINNNYVTAFLSAIEIIFKVFDIRLDQDYLKSMFMYRNVNVTIIIPPNC</sequence>
<evidence type="ECO:0000313" key="1">
    <source>
        <dbReference type="EMBL" id="GAA0745233.1"/>
    </source>
</evidence>
<name>A0ABN1JRH5_9FLAO</name>
<reference evidence="1 2" key="1">
    <citation type="journal article" date="2019" name="Int. J. Syst. Evol. Microbiol.">
        <title>The Global Catalogue of Microorganisms (GCM) 10K type strain sequencing project: providing services to taxonomists for standard genome sequencing and annotation.</title>
        <authorList>
            <consortium name="The Broad Institute Genomics Platform"/>
            <consortium name="The Broad Institute Genome Sequencing Center for Infectious Disease"/>
            <person name="Wu L."/>
            <person name="Ma J."/>
        </authorList>
    </citation>
    <scope>NUCLEOTIDE SEQUENCE [LARGE SCALE GENOMIC DNA]</scope>
    <source>
        <strain evidence="1 2">JCM 15976</strain>
    </source>
</reference>
<evidence type="ECO:0000313" key="2">
    <source>
        <dbReference type="Proteomes" id="UP001500736"/>
    </source>
</evidence>
<gene>
    <name evidence="1" type="ORF">GCM10009431_20090</name>
</gene>
<proteinExistence type="predicted"/>